<gene>
    <name evidence="3" type="ORF">SAMN05216388_10474</name>
</gene>
<dbReference type="InterPro" id="IPR058442">
    <property type="entry name" value="DUF8129"/>
</dbReference>
<dbReference type="AlphaFoldDB" id="A0A1H8W3G0"/>
<dbReference type="Pfam" id="PF26450">
    <property type="entry name" value="DUF8129"/>
    <property type="match status" value="1"/>
</dbReference>
<evidence type="ECO:0000313" key="4">
    <source>
        <dbReference type="Proteomes" id="UP000198775"/>
    </source>
</evidence>
<dbReference type="OrthoDB" id="341442at2157"/>
<organism evidence="3 4">
    <name type="scientific">Halorientalis persicus</name>
    <dbReference type="NCBI Taxonomy" id="1367881"/>
    <lineage>
        <taxon>Archaea</taxon>
        <taxon>Methanobacteriati</taxon>
        <taxon>Methanobacteriota</taxon>
        <taxon>Stenosarchaea group</taxon>
        <taxon>Halobacteria</taxon>
        <taxon>Halobacteriales</taxon>
        <taxon>Haloarculaceae</taxon>
        <taxon>Halorientalis</taxon>
    </lineage>
</organism>
<proteinExistence type="predicted"/>
<keyword evidence="4" id="KW-1185">Reference proteome</keyword>
<evidence type="ECO:0000256" key="1">
    <source>
        <dbReference type="SAM" id="MobiDB-lite"/>
    </source>
</evidence>
<evidence type="ECO:0000259" key="2">
    <source>
        <dbReference type="Pfam" id="PF26450"/>
    </source>
</evidence>
<reference evidence="4" key="1">
    <citation type="submission" date="2016-10" db="EMBL/GenBank/DDBJ databases">
        <authorList>
            <person name="Varghese N."/>
            <person name="Submissions S."/>
        </authorList>
    </citation>
    <scope>NUCLEOTIDE SEQUENCE [LARGE SCALE GENOMIC DNA]</scope>
    <source>
        <strain evidence="4">IBRC-M 10043</strain>
    </source>
</reference>
<accession>A0A1H8W3G0</accession>
<feature type="domain" description="DUF8129" evidence="2">
    <location>
        <begin position="32"/>
        <end position="84"/>
    </location>
</feature>
<dbReference type="EMBL" id="FOCX01000047">
    <property type="protein sequence ID" value="SEP22134.1"/>
    <property type="molecule type" value="Genomic_DNA"/>
</dbReference>
<feature type="compositionally biased region" description="Polar residues" evidence="1">
    <location>
        <begin position="1"/>
        <end position="10"/>
    </location>
</feature>
<dbReference type="RefSeq" id="WP_092664418.1">
    <property type="nucleotide sequence ID" value="NZ_FOCX01000047.1"/>
</dbReference>
<dbReference type="Proteomes" id="UP000198775">
    <property type="component" value="Unassembled WGS sequence"/>
</dbReference>
<feature type="region of interest" description="Disordered" evidence="1">
    <location>
        <begin position="1"/>
        <end position="31"/>
    </location>
</feature>
<name>A0A1H8W3G0_9EURY</name>
<protein>
    <recommendedName>
        <fullName evidence="2">DUF8129 domain-containing protein</fullName>
    </recommendedName>
</protein>
<evidence type="ECO:0000313" key="3">
    <source>
        <dbReference type="EMBL" id="SEP22134.1"/>
    </source>
</evidence>
<sequence>MTSKSATLKQATDGGVETAESGQVPVHERIPPEDILNEPNLELLKGLLRCMDSVEEVQEYVAYENQHQQRETVLRLLDQRATALKWAQ</sequence>